<evidence type="ECO:0000256" key="1">
    <source>
        <dbReference type="ARBA" id="ARBA00009998"/>
    </source>
</evidence>
<evidence type="ECO:0000256" key="5">
    <source>
        <dbReference type="ARBA" id="ARBA00022839"/>
    </source>
</evidence>
<comment type="similarity">
    <text evidence="1">Belongs to the XseB family.</text>
</comment>
<keyword evidence="9" id="KW-1185">Reference proteome</keyword>
<protein>
    <recommendedName>
        <fullName evidence="6">Exodeoxyribonuclease VII small subunit</fullName>
        <ecNumber evidence="6">3.1.11.6</ecNumber>
    </recommendedName>
</protein>
<evidence type="ECO:0000256" key="2">
    <source>
        <dbReference type="ARBA" id="ARBA00022490"/>
    </source>
</evidence>
<evidence type="ECO:0000256" key="3">
    <source>
        <dbReference type="ARBA" id="ARBA00022722"/>
    </source>
</evidence>
<keyword evidence="7" id="KW-0175">Coiled coil</keyword>
<evidence type="ECO:0000256" key="7">
    <source>
        <dbReference type="SAM" id="Coils"/>
    </source>
</evidence>
<feature type="coiled-coil region" evidence="7">
    <location>
        <begin position="1"/>
        <end position="59"/>
    </location>
</feature>
<dbReference type="EMBL" id="CAJHOF010000003">
    <property type="protein sequence ID" value="CAD7287554.1"/>
    <property type="molecule type" value="Genomic_DNA"/>
</dbReference>
<keyword evidence="3" id="KW-0540">Nuclease</keyword>
<accession>A0ABM8Q474</accession>
<sequence>MSENLNKVDEFESKLKQAEEILAKLNDENTSLELSVKLLKQGQNLLNEATQILENAKLSVTQVEQ</sequence>
<dbReference type="InterPro" id="IPR003761">
    <property type="entry name" value="Exonuc_VII_S"/>
</dbReference>
<keyword evidence="2" id="KW-0963">Cytoplasm</keyword>
<proteinExistence type="inferred from homology"/>
<name>A0ABM8Q474_9BACT</name>
<dbReference type="InterPro" id="IPR037004">
    <property type="entry name" value="Exonuc_VII_ssu_sf"/>
</dbReference>
<organism evidence="8 9">
    <name type="scientific">Campylobacter majalis</name>
    <dbReference type="NCBI Taxonomy" id="2790656"/>
    <lineage>
        <taxon>Bacteria</taxon>
        <taxon>Pseudomonadati</taxon>
        <taxon>Campylobacterota</taxon>
        <taxon>Epsilonproteobacteria</taxon>
        <taxon>Campylobacterales</taxon>
        <taxon>Campylobacteraceae</taxon>
        <taxon>Campylobacter</taxon>
    </lineage>
</organism>
<evidence type="ECO:0000313" key="8">
    <source>
        <dbReference type="EMBL" id="CAD7287554.1"/>
    </source>
</evidence>
<dbReference type="Pfam" id="PF02609">
    <property type="entry name" value="Exonuc_VII_S"/>
    <property type="match status" value="1"/>
</dbReference>
<evidence type="ECO:0000256" key="4">
    <source>
        <dbReference type="ARBA" id="ARBA00022801"/>
    </source>
</evidence>
<keyword evidence="4 8" id="KW-0378">Hydrolase</keyword>
<keyword evidence="5" id="KW-0269">Exonuclease</keyword>
<evidence type="ECO:0000256" key="6">
    <source>
        <dbReference type="NCBIfam" id="TIGR01280"/>
    </source>
</evidence>
<dbReference type="SUPFAM" id="SSF116842">
    <property type="entry name" value="XseB-like"/>
    <property type="match status" value="1"/>
</dbReference>
<comment type="caution">
    <text evidence="8">The sequence shown here is derived from an EMBL/GenBank/DDBJ whole genome shotgun (WGS) entry which is preliminary data.</text>
</comment>
<dbReference type="GO" id="GO:0008855">
    <property type="term" value="F:exodeoxyribonuclease VII activity"/>
    <property type="evidence" value="ECO:0007669"/>
    <property type="project" value="UniProtKB-EC"/>
</dbReference>
<gene>
    <name evidence="8" type="primary">xseB</name>
    <name evidence="8" type="ORF">LMG7974_00433</name>
</gene>
<dbReference type="RefSeq" id="WP_229932255.1">
    <property type="nucleotide sequence ID" value="NZ_CAJHOF010000003.1"/>
</dbReference>
<reference evidence="8 9" key="1">
    <citation type="submission" date="2020-11" db="EMBL/GenBank/DDBJ databases">
        <authorList>
            <person name="Peeters C."/>
        </authorList>
    </citation>
    <scope>NUCLEOTIDE SEQUENCE [LARGE SCALE GENOMIC DNA]</scope>
    <source>
        <strain evidence="8 9">LMG 7974</strain>
    </source>
</reference>
<evidence type="ECO:0000313" key="9">
    <source>
        <dbReference type="Proteomes" id="UP000789803"/>
    </source>
</evidence>
<dbReference type="NCBIfam" id="TIGR01280">
    <property type="entry name" value="xseB"/>
    <property type="match status" value="1"/>
</dbReference>
<dbReference type="Proteomes" id="UP000789803">
    <property type="component" value="Unassembled WGS sequence"/>
</dbReference>
<dbReference type="Gene3D" id="1.10.287.1040">
    <property type="entry name" value="Exonuclease VII, small subunit"/>
    <property type="match status" value="1"/>
</dbReference>
<dbReference type="EC" id="3.1.11.6" evidence="6"/>